<evidence type="ECO:0000313" key="3">
    <source>
        <dbReference type="WBParaSite" id="BXY_0632100.1"/>
    </source>
</evidence>
<keyword evidence="1" id="KW-0732">Signal</keyword>
<dbReference type="AlphaFoldDB" id="A0A1I7RZZ8"/>
<dbReference type="WBParaSite" id="BXY_0632100.1">
    <property type="protein sequence ID" value="BXY_0632100.1"/>
    <property type="gene ID" value="BXY_0632100"/>
</dbReference>
<sequence>MLKNWRLSLGFWQILTCFGASQLVPDPFPKAPVFTLPPLPEFHPKLFHLSKENDENRVLPRFSSGPSSYTYFTNVQTRQKDEPRETDEIADHFPKTVMSMNNGRLVKVERVSGSMCGIEDSYMIDPSDVNTAICVIQKLNFTKTEVRQISEYANVIDLSSVLDLVYAHVFKLDDETRSRALQLLQDYGPPESLIRAVQAMTMDQKGHIQELRHKRRVGEVRVITRGLIFSLPDEDQPQARKFVAILRYIRDSVIFTWFSPILDKCLHCLGLASRY</sequence>
<organism evidence="2 3">
    <name type="scientific">Bursaphelenchus xylophilus</name>
    <name type="common">Pinewood nematode worm</name>
    <name type="synonym">Aphelenchoides xylophilus</name>
    <dbReference type="NCBI Taxonomy" id="6326"/>
    <lineage>
        <taxon>Eukaryota</taxon>
        <taxon>Metazoa</taxon>
        <taxon>Ecdysozoa</taxon>
        <taxon>Nematoda</taxon>
        <taxon>Chromadorea</taxon>
        <taxon>Rhabditida</taxon>
        <taxon>Tylenchina</taxon>
        <taxon>Tylenchomorpha</taxon>
        <taxon>Aphelenchoidea</taxon>
        <taxon>Aphelenchoididae</taxon>
        <taxon>Bursaphelenchus</taxon>
    </lineage>
</organism>
<protein>
    <submittedName>
        <fullName evidence="3">Uncharacterized protein</fullName>
    </submittedName>
</protein>
<dbReference type="Proteomes" id="UP000095284">
    <property type="component" value="Unplaced"/>
</dbReference>
<feature type="signal peptide" evidence="1">
    <location>
        <begin position="1"/>
        <end position="23"/>
    </location>
</feature>
<proteinExistence type="predicted"/>
<accession>A0A1I7RZZ8</accession>
<evidence type="ECO:0000256" key="1">
    <source>
        <dbReference type="SAM" id="SignalP"/>
    </source>
</evidence>
<evidence type="ECO:0000313" key="2">
    <source>
        <dbReference type="Proteomes" id="UP000095284"/>
    </source>
</evidence>
<name>A0A1I7RZZ8_BURXY</name>
<reference evidence="3" key="1">
    <citation type="submission" date="2016-11" db="UniProtKB">
        <authorList>
            <consortium name="WormBaseParasite"/>
        </authorList>
    </citation>
    <scope>IDENTIFICATION</scope>
</reference>
<feature type="chain" id="PRO_5009305213" evidence="1">
    <location>
        <begin position="24"/>
        <end position="275"/>
    </location>
</feature>